<keyword evidence="4" id="KW-1185">Reference proteome</keyword>
<reference evidence="3 4" key="1">
    <citation type="journal article" date="2019" name="Int. J. Syst. Evol. Microbiol.">
        <title>The Global Catalogue of Microorganisms (GCM) 10K type strain sequencing project: providing services to taxonomists for standard genome sequencing and annotation.</title>
        <authorList>
            <consortium name="The Broad Institute Genomics Platform"/>
            <consortium name="The Broad Institute Genome Sequencing Center for Infectious Disease"/>
            <person name="Wu L."/>
            <person name="Ma J."/>
        </authorList>
    </citation>
    <scope>NUCLEOTIDE SEQUENCE [LARGE SCALE GENOMIC DNA]</scope>
    <source>
        <strain evidence="3 4">JCM 6922</strain>
    </source>
</reference>
<keyword evidence="2" id="KW-0472">Membrane</keyword>
<feature type="transmembrane region" description="Helical" evidence="2">
    <location>
        <begin position="24"/>
        <end position="44"/>
    </location>
</feature>
<feature type="region of interest" description="Disordered" evidence="1">
    <location>
        <begin position="46"/>
        <end position="67"/>
    </location>
</feature>
<comment type="caution">
    <text evidence="3">The sequence shown here is derived from an EMBL/GenBank/DDBJ whole genome shotgun (WGS) entry which is preliminary data.</text>
</comment>
<evidence type="ECO:0000256" key="1">
    <source>
        <dbReference type="SAM" id="MobiDB-lite"/>
    </source>
</evidence>
<evidence type="ECO:0008006" key="5">
    <source>
        <dbReference type="Google" id="ProtNLM"/>
    </source>
</evidence>
<keyword evidence="2" id="KW-1133">Transmembrane helix</keyword>
<evidence type="ECO:0000313" key="4">
    <source>
        <dbReference type="Proteomes" id="UP001500460"/>
    </source>
</evidence>
<proteinExistence type="predicted"/>
<evidence type="ECO:0000313" key="3">
    <source>
        <dbReference type="EMBL" id="GAA2425172.1"/>
    </source>
</evidence>
<sequence>MTEVPATTPATRPPAGTALIRDQGVAGLAVAFVLSLLAGVLPAVRGPSGAPEAGSVRSSVSPVQNDR</sequence>
<name>A0ABN3J9C3_9ACTN</name>
<keyword evidence="2" id="KW-0812">Transmembrane</keyword>
<dbReference type="EMBL" id="BAAATK010000004">
    <property type="protein sequence ID" value="GAA2425172.1"/>
    <property type="molecule type" value="Genomic_DNA"/>
</dbReference>
<feature type="compositionally biased region" description="Polar residues" evidence="1">
    <location>
        <begin position="56"/>
        <end position="67"/>
    </location>
</feature>
<evidence type="ECO:0000256" key="2">
    <source>
        <dbReference type="SAM" id="Phobius"/>
    </source>
</evidence>
<protein>
    <recommendedName>
        <fullName evidence="5">Secreted protein</fullName>
    </recommendedName>
</protein>
<organism evidence="3 4">
    <name type="scientific">Streptomyces glaucus</name>
    <dbReference type="NCBI Taxonomy" id="284029"/>
    <lineage>
        <taxon>Bacteria</taxon>
        <taxon>Bacillati</taxon>
        <taxon>Actinomycetota</taxon>
        <taxon>Actinomycetes</taxon>
        <taxon>Kitasatosporales</taxon>
        <taxon>Streptomycetaceae</taxon>
        <taxon>Streptomyces</taxon>
    </lineage>
</organism>
<gene>
    <name evidence="3" type="ORF">GCM10010421_09770</name>
</gene>
<dbReference type="Proteomes" id="UP001500460">
    <property type="component" value="Unassembled WGS sequence"/>
</dbReference>
<accession>A0ABN3J9C3</accession>